<dbReference type="RefSeq" id="WP_258569169.1">
    <property type="nucleotide sequence ID" value="NZ_JAKUDN010000002.1"/>
</dbReference>
<feature type="transmembrane region" description="Helical" evidence="1">
    <location>
        <begin position="395"/>
        <end position="413"/>
    </location>
</feature>
<protein>
    <recommendedName>
        <fullName evidence="4">ABC transmembrane type-1 domain-containing protein</fullName>
    </recommendedName>
</protein>
<organism evidence="2 3">
    <name type="scientific">Candidatus Synchoanobacter obligatus</name>
    <dbReference type="NCBI Taxonomy" id="2919597"/>
    <lineage>
        <taxon>Bacteria</taxon>
        <taxon>Pseudomonadati</taxon>
        <taxon>Pseudomonadota</taxon>
        <taxon>Gammaproteobacteria</taxon>
        <taxon>Candidatus Comchoanobacterales</taxon>
        <taxon>Candidatus Comchoanobacteraceae</taxon>
        <taxon>Candidatus Synchoanobacter</taxon>
    </lineage>
</organism>
<feature type="transmembrane region" description="Helical" evidence="1">
    <location>
        <begin position="425"/>
        <end position="449"/>
    </location>
</feature>
<comment type="caution">
    <text evidence="2">The sequence shown here is derived from an EMBL/GenBank/DDBJ whole genome shotgun (WGS) entry which is preliminary data.</text>
</comment>
<dbReference type="Proteomes" id="UP001320768">
    <property type="component" value="Unassembled WGS sequence"/>
</dbReference>
<evidence type="ECO:0000256" key="1">
    <source>
        <dbReference type="SAM" id="Phobius"/>
    </source>
</evidence>
<feature type="transmembrane region" description="Helical" evidence="1">
    <location>
        <begin position="78"/>
        <end position="106"/>
    </location>
</feature>
<evidence type="ECO:0000313" key="3">
    <source>
        <dbReference type="Proteomes" id="UP001320768"/>
    </source>
</evidence>
<keyword evidence="3" id="KW-1185">Reference proteome</keyword>
<evidence type="ECO:0008006" key="4">
    <source>
        <dbReference type="Google" id="ProtNLM"/>
    </source>
</evidence>
<feature type="transmembrane region" description="Helical" evidence="1">
    <location>
        <begin position="271"/>
        <end position="289"/>
    </location>
</feature>
<feature type="transmembrane region" description="Helical" evidence="1">
    <location>
        <begin position="360"/>
        <end position="383"/>
    </location>
</feature>
<reference evidence="2 3" key="1">
    <citation type="journal article" date="2022" name="Nat. Microbiol.">
        <title>The microbiome of a bacterivorous marine choanoflagellate contains a resource-demanding obligate bacterial associate.</title>
        <authorList>
            <person name="Needham D.M."/>
            <person name="Poirier C."/>
            <person name="Bachy C."/>
            <person name="George E.E."/>
            <person name="Wilken S."/>
            <person name="Yung C.C.M."/>
            <person name="Limardo A.J."/>
            <person name="Morando M."/>
            <person name="Sudek L."/>
            <person name="Malmstrom R.R."/>
            <person name="Keeling P.J."/>
            <person name="Santoro A.E."/>
            <person name="Worden A.Z."/>
        </authorList>
    </citation>
    <scope>NUCLEOTIDE SEQUENCE [LARGE SCALE GENOMIC DNA]</scope>
    <source>
        <strain evidence="2 3">Comchoano-2</strain>
    </source>
</reference>
<feature type="transmembrane region" description="Helical" evidence="1">
    <location>
        <begin position="177"/>
        <end position="199"/>
    </location>
</feature>
<name>A0ABT1L4F9_9GAMM</name>
<dbReference type="EMBL" id="JAKUDN010000002">
    <property type="protein sequence ID" value="MCP8352059.1"/>
    <property type="molecule type" value="Genomic_DNA"/>
</dbReference>
<evidence type="ECO:0000313" key="2">
    <source>
        <dbReference type="EMBL" id="MCP8352059.1"/>
    </source>
</evidence>
<accession>A0ABT1L4F9</accession>
<feature type="transmembrane region" description="Helical" evidence="1">
    <location>
        <begin position="455"/>
        <end position="477"/>
    </location>
</feature>
<keyword evidence="1" id="KW-0472">Membrane</keyword>
<keyword evidence="1" id="KW-1133">Transmembrane helix</keyword>
<sequence length="526" mass="59052">MAILGSINDFFILWTQPPHENNTVTYSQRVNKLRWFYRLNAFEVLLNAFKGTMLRYWMVIIQKATQSIFQLQQAGESIAIPMMAFMTYYPIYIFATLGLCLVTFLARQTRTKAFYEAHNLTSLISYWANNVPDEPNLKEWKASVTDDSNGENLINIPKGYFNITQNLLLGPLELSMYLVLLGPEILLSLALLSIVSGYIKVQISEKMSAAREGINTALAGLNDIEKSPAQSSDPLKIQATTDKVKEYIGSLYKQKSWNIYNDITSNLSSDVFQIILIGLSTYFVALGRFDLAMVMVQSNTALLASVRIRKYLELIDNYNKFKDQVNIKKVAYDKYTTCESVDQLVASLPEYNMHWLQRCLMYMAFTITVSGAYLGINPIAFILPYLTTSLPHLTLYQMVTTALTTWGLISIYSTHIKTDEVGSGALNTALGTLLFASAAGYAVTLWPMVLACVPIVMNAIPFYSLASVCYLGATYIFDRIALKPLLFTFDQIGIWASQDIVEMAKMPCTVSTTIYESLPSWGKVSA</sequence>
<keyword evidence="1" id="KW-0812">Transmembrane</keyword>
<proteinExistence type="predicted"/>
<gene>
    <name evidence="2" type="ORF">MKS91_02000</name>
</gene>